<dbReference type="Proteomes" id="UP000516361">
    <property type="component" value="Chromosome"/>
</dbReference>
<evidence type="ECO:0000313" key="1">
    <source>
        <dbReference type="EMBL" id="BBE30771.1"/>
    </source>
</evidence>
<organism evidence="1 2">
    <name type="scientific">Tepiditoga spiralis</name>
    <dbReference type="NCBI Taxonomy" id="2108365"/>
    <lineage>
        <taxon>Bacteria</taxon>
        <taxon>Thermotogati</taxon>
        <taxon>Thermotogota</taxon>
        <taxon>Thermotogae</taxon>
        <taxon>Petrotogales</taxon>
        <taxon>Petrotogaceae</taxon>
        <taxon>Tepiditoga</taxon>
    </lineage>
</organism>
<sequence>MKKLIVLLLISLSILSFSINEWNNEINPALLNETNRGFFDFIELGESFGLNISEPIYSIPELLKMRTQDVVTVDLNKIYNSLNKKDLILGILTNNEAHMKINLFGLKLGTYTNISGIGKINIPNKLLSIMVNGNEINKDYETFGKVDLKARVEAGLFLGLGRFGIKVGSFLPLLYSDERAGYKALFSTNLNDMSINGTVSAKIPVYSVLLPEQLENIENLDTDKLQNKLMNNSGTKIDIGYVVMSENKPSFGMSLNNLTISKATLDKKLFLNANYTVSASNIISGGEATTTSNFNFEKDSDVSFKVDAPTNFSMFMRVPLLFDFYPHFEYYFTGNNINWGIEAKTSLLWLFPLNISLDNTFGIWSTKVGIGVNIGLAEAFIQIGSASMDLKDALAFKGLSLKINMSLGF</sequence>
<name>A0A7G1G340_9BACT</name>
<dbReference type="RefSeq" id="WP_190615841.1">
    <property type="nucleotide sequence ID" value="NZ_AP018712.1"/>
</dbReference>
<proteinExistence type="predicted"/>
<keyword evidence="2" id="KW-1185">Reference proteome</keyword>
<evidence type="ECO:0008006" key="3">
    <source>
        <dbReference type="Google" id="ProtNLM"/>
    </source>
</evidence>
<protein>
    <recommendedName>
        <fullName evidence="3">DUF5723 domain-containing protein</fullName>
    </recommendedName>
</protein>
<dbReference type="EMBL" id="AP018712">
    <property type="protein sequence ID" value="BBE30771.1"/>
    <property type="molecule type" value="Genomic_DNA"/>
</dbReference>
<gene>
    <name evidence="1" type="ORF">OSSY52_09120</name>
</gene>
<dbReference type="InParanoid" id="A0A7G1G340"/>
<evidence type="ECO:0000313" key="2">
    <source>
        <dbReference type="Proteomes" id="UP000516361"/>
    </source>
</evidence>
<dbReference type="KEGG" id="ocy:OSSY52_09120"/>
<dbReference type="AlphaFoldDB" id="A0A7G1G340"/>
<reference evidence="1 2" key="1">
    <citation type="submission" date="2018-06" db="EMBL/GenBank/DDBJ databases">
        <title>Genome sequencing of Oceanotoga sp. sy52.</title>
        <authorList>
            <person name="Mori K."/>
        </authorList>
    </citation>
    <scope>NUCLEOTIDE SEQUENCE [LARGE SCALE GENOMIC DNA]</scope>
    <source>
        <strain evidence="2">sy52</strain>
    </source>
</reference>
<accession>A0A7G1G340</accession>